<protein>
    <submittedName>
        <fullName evidence="1">Uncharacterized protein</fullName>
    </submittedName>
</protein>
<dbReference type="Proteomes" id="UP000823775">
    <property type="component" value="Unassembled WGS sequence"/>
</dbReference>
<reference evidence="1 2" key="1">
    <citation type="journal article" date="2021" name="BMC Genomics">
        <title>Datura genome reveals duplications of psychoactive alkaloid biosynthetic genes and high mutation rate following tissue culture.</title>
        <authorList>
            <person name="Rajewski A."/>
            <person name="Carter-House D."/>
            <person name="Stajich J."/>
            <person name="Litt A."/>
        </authorList>
    </citation>
    <scope>NUCLEOTIDE SEQUENCE [LARGE SCALE GENOMIC DNA]</scope>
    <source>
        <strain evidence="1">AR-01</strain>
    </source>
</reference>
<comment type="caution">
    <text evidence="1">The sequence shown here is derived from an EMBL/GenBank/DDBJ whole genome shotgun (WGS) entry which is preliminary data.</text>
</comment>
<evidence type="ECO:0000313" key="2">
    <source>
        <dbReference type="Proteomes" id="UP000823775"/>
    </source>
</evidence>
<sequence>MGDASTVRQIEPAFFHFTFFLKIIRPSALPISRLSTGGSRNLIGSPPLRLQCFSDLFYIGDLSVVHGFALAVNRTDRRSNSQSPGLLPFCALKRQFALLDRRPRARFSLCYSSFPLFSLHD</sequence>
<dbReference type="EMBL" id="JACEIK010000175">
    <property type="protein sequence ID" value="MCD7451592.1"/>
    <property type="molecule type" value="Genomic_DNA"/>
</dbReference>
<accession>A0ABS8RXW8</accession>
<keyword evidence="2" id="KW-1185">Reference proteome</keyword>
<evidence type="ECO:0000313" key="1">
    <source>
        <dbReference type="EMBL" id="MCD7451592.1"/>
    </source>
</evidence>
<name>A0ABS8RXW8_DATST</name>
<gene>
    <name evidence="1" type="ORF">HAX54_012753</name>
</gene>
<proteinExistence type="predicted"/>
<organism evidence="1 2">
    <name type="scientific">Datura stramonium</name>
    <name type="common">Jimsonweed</name>
    <name type="synonym">Common thornapple</name>
    <dbReference type="NCBI Taxonomy" id="4076"/>
    <lineage>
        <taxon>Eukaryota</taxon>
        <taxon>Viridiplantae</taxon>
        <taxon>Streptophyta</taxon>
        <taxon>Embryophyta</taxon>
        <taxon>Tracheophyta</taxon>
        <taxon>Spermatophyta</taxon>
        <taxon>Magnoliopsida</taxon>
        <taxon>eudicotyledons</taxon>
        <taxon>Gunneridae</taxon>
        <taxon>Pentapetalae</taxon>
        <taxon>asterids</taxon>
        <taxon>lamiids</taxon>
        <taxon>Solanales</taxon>
        <taxon>Solanaceae</taxon>
        <taxon>Solanoideae</taxon>
        <taxon>Datureae</taxon>
        <taxon>Datura</taxon>
    </lineage>
</organism>